<reference evidence="1" key="1">
    <citation type="submission" date="2020-05" db="EMBL/GenBank/DDBJ databases">
        <title>Large-scale comparative analyses of tick genomes elucidate their genetic diversity and vector capacities.</title>
        <authorList>
            <person name="Jia N."/>
            <person name="Wang J."/>
            <person name="Shi W."/>
            <person name="Du L."/>
            <person name="Sun Y."/>
            <person name="Zhan W."/>
            <person name="Jiang J."/>
            <person name="Wang Q."/>
            <person name="Zhang B."/>
            <person name="Ji P."/>
            <person name="Sakyi L.B."/>
            <person name="Cui X."/>
            <person name="Yuan T."/>
            <person name="Jiang B."/>
            <person name="Yang W."/>
            <person name="Lam T.T.-Y."/>
            <person name="Chang Q."/>
            <person name="Ding S."/>
            <person name="Wang X."/>
            <person name="Zhu J."/>
            <person name="Ruan X."/>
            <person name="Zhao L."/>
            <person name="Wei J."/>
            <person name="Que T."/>
            <person name="Du C."/>
            <person name="Cheng J."/>
            <person name="Dai P."/>
            <person name="Han X."/>
            <person name="Huang E."/>
            <person name="Gao Y."/>
            <person name="Liu J."/>
            <person name="Shao H."/>
            <person name="Ye R."/>
            <person name="Li L."/>
            <person name="Wei W."/>
            <person name="Wang X."/>
            <person name="Wang C."/>
            <person name="Yang T."/>
            <person name="Huo Q."/>
            <person name="Li W."/>
            <person name="Guo W."/>
            <person name="Chen H."/>
            <person name="Zhou L."/>
            <person name="Ni X."/>
            <person name="Tian J."/>
            <person name="Zhou Y."/>
            <person name="Sheng Y."/>
            <person name="Liu T."/>
            <person name="Pan Y."/>
            <person name="Xia L."/>
            <person name="Li J."/>
            <person name="Zhao F."/>
            <person name="Cao W."/>
        </authorList>
    </citation>
    <scope>NUCLEOTIDE SEQUENCE</scope>
    <source>
        <strain evidence="1">Hyas-2018</strain>
    </source>
</reference>
<organism evidence="1 2">
    <name type="scientific">Hyalomma asiaticum</name>
    <name type="common">Tick</name>
    <dbReference type="NCBI Taxonomy" id="266040"/>
    <lineage>
        <taxon>Eukaryota</taxon>
        <taxon>Metazoa</taxon>
        <taxon>Ecdysozoa</taxon>
        <taxon>Arthropoda</taxon>
        <taxon>Chelicerata</taxon>
        <taxon>Arachnida</taxon>
        <taxon>Acari</taxon>
        <taxon>Parasitiformes</taxon>
        <taxon>Ixodida</taxon>
        <taxon>Ixodoidea</taxon>
        <taxon>Ixodidae</taxon>
        <taxon>Hyalomminae</taxon>
        <taxon>Hyalomma</taxon>
    </lineage>
</organism>
<evidence type="ECO:0000313" key="2">
    <source>
        <dbReference type="Proteomes" id="UP000821845"/>
    </source>
</evidence>
<dbReference type="EMBL" id="CM023487">
    <property type="protein sequence ID" value="KAH6925516.1"/>
    <property type="molecule type" value="Genomic_DNA"/>
</dbReference>
<accession>A0ACB7RS68</accession>
<protein>
    <submittedName>
        <fullName evidence="1">Uncharacterized protein</fullName>
    </submittedName>
</protein>
<sequence length="135" mass="14622">MPTHRYQETGYKQASGRPSSSPDTSVKELFEESFELRARRTDSAGLATSEAEVKQEARVEAPQTKAGETGAPETSREGPQSPGAPDADSRPNMDDNQVGNDVSGAQSDSNKESDPGETVLRRSTGNRRPPDRYQP</sequence>
<proteinExistence type="predicted"/>
<evidence type="ECO:0000313" key="1">
    <source>
        <dbReference type="EMBL" id="KAH6925516.1"/>
    </source>
</evidence>
<gene>
    <name evidence="1" type="ORF">HPB50_006519</name>
</gene>
<dbReference type="Proteomes" id="UP000821845">
    <property type="component" value="Chromosome 7"/>
</dbReference>
<name>A0ACB7RS68_HYAAI</name>
<keyword evidence="2" id="KW-1185">Reference proteome</keyword>
<comment type="caution">
    <text evidence="1">The sequence shown here is derived from an EMBL/GenBank/DDBJ whole genome shotgun (WGS) entry which is preliminary data.</text>
</comment>